<reference evidence="1 2" key="1">
    <citation type="submission" date="2019-08" db="EMBL/GenBank/DDBJ databases">
        <title>100 year-old enigma solved: identification of Planctomyces bekefii, the type genus and species of the phylum Planctomycetes.</title>
        <authorList>
            <person name="Svetlana D.N."/>
            <person name="Overmann J."/>
        </authorList>
    </citation>
    <scope>NUCLEOTIDE SEQUENCE [LARGE SCALE GENOMIC DNA]</scope>
    <source>
        <strain evidence="1">Phe10_nw2017</strain>
    </source>
</reference>
<dbReference type="AlphaFoldDB" id="A0A5C6M3L1"/>
<organism evidence="1 2">
    <name type="scientific">Planctomyces bekefii</name>
    <dbReference type="NCBI Taxonomy" id="1653850"/>
    <lineage>
        <taxon>Bacteria</taxon>
        <taxon>Pseudomonadati</taxon>
        <taxon>Planctomycetota</taxon>
        <taxon>Planctomycetia</taxon>
        <taxon>Planctomycetales</taxon>
        <taxon>Planctomycetaceae</taxon>
        <taxon>Planctomyces</taxon>
    </lineage>
</organism>
<keyword evidence="2" id="KW-1185">Reference proteome</keyword>
<dbReference type="Proteomes" id="UP000321083">
    <property type="component" value="Unassembled WGS sequence"/>
</dbReference>
<proteinExistence type="predicted"/>
<sequence>MEYLFQKTAGNSQTSVKLQIVRGATTIMDMGAQSAYTNASDTNDVGYSAICFLDSPSTTSSTTYAIQFASSVSGQTVYVNNYGPTDTAVSSIVVMEIGA</sequence>
<evidence type="ECO:0000313" key="2">
    <source>
        <dbReference type="Proteomes" id="UP000321083"/>
    </source>
</evidence>
<accession>A0A5C6M3L1</accession>
<comment type="caution">
    <text evidence="1">The sequence shown here is derived from an EMBL/GenBank/DDBJ whole genome shotgun (WGS) entry which is preliminary data.</text>
</comment>
<dbReference type="EMBL" id="SRHE01000570">
    <property type="protein sequence ID" value="TWW08642.1"/>
    <property type="molecule type" value="Genomic_DNA"/>
</dbReference>
<protein>
    <submittedName>
        <fullName evidence="1">Uncharacterized protein</fullName>
    </submittedName>
</protein>
<gene>
    <name evidence="1" type="ORF">E3A20_22320</name>
</gene>
<reference evidence="1 2" key="2">
    <citation type="submission" date="2019-08" db="EMBL/GenBank/DDBJ databases">
        <authorList>
            <person name="Henke P."/>
        </authorList>
    </citation>
    <scope>NUCLEOTIDE SEQUENCE [LARGE SCALE GENOMIC DNA]</scope>
    <source>
        <strain evidence="1">Phe10_nw2017</strain>
    </source>
</reference>
<name>A0A5C6M3L1_9PLAN</name>
<evidence type="ECO:0000313" key="1">
    <source>
        <dbReference type="EMBL" id="TWW08642.1"/>
    </source>
</evidence>